<keyword evidence="3 4" id="KW-0285">Flavoprotein</keyword>
<comment type="caution">
    <text evidence="7">The sequence shown here is derived from an EMBL/GenBank/DDBJ whole genome shotgun (WGS) entry which is preliminary data.</text>
</comment>
<dbReference type="RefSeq" id="WP_133557198.1">
    <property type="nucleotide sequence ID" value="NZ_SNWM01000003.1"/>
</dbReference>
<evidence type="ECO:0000313" key="8">
    <source>
        <dbReference type="Proteomes" id="UP000295499"/>
    </source>
</evidence>
<dbReference type="Gene3D" id="3.40.50.1950">
    <property type="entry name" value="Flavin prenyltransferase-like"/>
    <property type="match status" value="1"/>
</dbReference>
<reference evidence="7 8" key="1">
    <citation type="submission" date="2019-03" db="EMBL/GenBank/DDBJ databases">
        <title>Genomic Encyclopedia of Archaeal and Bacterial Type Strains, Phase II (KMG-II): from individual species to whole genera.</title>
        <authorList>
            <person name="Goeker M."/>
        </authorList>
    </citation>
    <scope>NUCLEOTIDE SEQUENCE [LARGE SCALE GENOMIC DNA]</scope>
    <source>
        <strain evidence="7 8">DSM 19034</strain>
    </source>
</reference>
<comment type="function">
    <text evidence="3">Catalyzes two sequential steps in the biosynthesis of coenzyme A. In the first step cysteine is conjugated to 4'-phosphopantothenate to form 4-phosphopantothenoylcysteine. In the second step the latter compound is decarboxylated to form 4'-phosphopantotheine.</text>
</comment>
<dbReference type="GO" id="GO:0071513">
    <property type="term" value="C:phosphopantothenoylcysteine decarboxylase complex"/>
    <property type="evidence" value="ECO:0007669"/>
    <property type="project" value="TreeGrafter"/>
</dbReference>
<evidence type="ECO:0000259" key="5">
    <source>
        <dbReference type="Pfam" id="PF02441"/>
    </source>
</evidence>
<dbReference type="OrthoDB" id="9802554at2"/>
<dbReference type="InterPro" id="IPR035929">
    <property type="entry name" value="CoaB-like_sf"/>
</dbReference>
<dbReference type="EC" id="6.3.2.5" evidence="3"/>
<dbReference type="GO" id="GO:0010181">
    <property type="term" value="F:FMN binding"/>
    <property type="evidence" value="ECO:0007669"/>
    <property type="project" value="UniProtKB-UniRule"/>
</dbReference>
<dbReference type="UniPathway" id="UPA00241">
    <property type="reaction ID" value="UER00353"/>
</dbReference>
<dbReference type="GO" id="GO:0004633">
    <property type="term" value="F:phosphopantothenoylcysteine decarboxylase activity"/>
    <property type="evidence" value="ECO:0007669"/>
    <property type="project" value="UniProtKB-UniRule"/>
</dbReference>
<comment type="similarity">
    <text evidence="3 4">In the C-terminal section; belongs to the PPC synthetase family.</text>
</comment>
<keyword evidence="3 4" id="KW-0288">FMN</keyword>
<comment type="cofactor">
    <cofactor evidence="3">
        <name>FMN</name>
        <dbReference type="ChEBI" id="CHEBI:58210"/>
    </cofactor>
    <text evidence="3">Binds 1 FMN per subunit.</text>
</comment>
<feature type="binding site" evidence="3">
    <location>
        <position position="278"/>
    </location>
    <ligand>
        <name>CTP</name>
        <dbReference type="ChEBI" id="CHEBI:37563"/>
    </ligand>
</feature>
<comment type="similarity">
    <text evidence="3 4">In the N-terminal section; belongs to the HFCD (homo-oligomeric flavin containing Cys decarboxylase) superfamily.</text>
</comment>
<comment type="cofactor">
    <cofactor evidence="3">
        <name>Mg(2+)</name>
        <dbReference type="ChEBI" id="CHEBI:18420"/>
    </cofactor>
</comment>
<feature type="binding site" evidence="3">
    <location>
        <position position="337"/>
    </location>
    <ligand>
        <name>CTP</name>
        <dbReference type="ChEBI" id="CHEBI:37563"/>
    </ligand>
</feature>
<protein>
    <recommendedName>
        <fullName evidence="3">Coenzyme A biosynthesis bifunctional protein CoaBC</fullName>
    </recommendedName>
    <alternativeName>
        <fullName evidence="3">DNA/pantothenate metabolism flavoprotein</fullName>
    </alternativeName>
    <alternativeName>
        <fullName evidence="3">Phosphopantothenoylcysteine synthetase/decarboxylase</fullName>
        <shortName evidence="3">PPCS-PPCDC</shortName>
    </alternativeName>
    <domain>
        <recommendedName>
            <fullName evidence="3">Phosphopantothenoylcysteine decarboxylase</fullName>
            <shortName evidence="3">PPC decarboxylase</shortName>
            <shortName evidence="3">PPC-DC</shortName>
            <ecNumber evidence="3">4.1.1.36</ecNumber>
        </recommendedName>
        <alternativeName>
            <fullName evidence="3">CoaC</fullName>
        </alternativeName>
    </domain>
    <domain>
        <recommendedName>
            <fullName evidence="3">Phosphopantothenate--cysteine ligase</fullName>
            <ecNumber evidence="3">6.3.2.5</ecNumber>
        </recommendedName>
        <alternativeName>
            <fullName evidence="3">CoaB</fullName>
        </alternativeName>
        <alternativeName>
            <fullName evidence="3">Phosphopantothenoylcysteine synthetase</fullName>
            <shortName evidence="3">PPC synthetase</shortName>
            <shortName evidence="3">PPC-S</shortName>
        </alternativeName>
    </domain>
</protein>
<dbReference type="NCBIfam" id="TIGR00521">
    <property type="entry name" value="coaBC_dfp"/>
    <property type="match status" value="1"/>
</dbReference>
<dbReference type="EMBL" id="SNWM01000003">
    <property type="protein sequence ID" value="TDO22084.1"/>
    <property type="molecule type" value="Genomic_DNA"/>
</dbReference>
<keyword evidence="3" id="KW-0460">Magnesium</keyword>
<feature type="binding site" evidence="3">
    <location>
        <position position="341"/>
    </location>
    <ligand>
        <name>CTP</name>
        <dbReference type="ChEBI" id="CHEBI:37563"/>
    </ligand>
</feature>
<dbReference type="Pfam" id="PF02441">
    <property type="entry name" value="Flavoprotein"/>
    <property type="match status" value="1"/>
</dbReference>
<comment type="pathway">
    <text evidence="3 4">Cofactor biosynthesis; coenzyme A biosynthesis; CoA from (R)-pantothenate: step 3/5.</text>
</comment>
<accession>A0A4R6IJ97</accession>
<dbReference type="GO" id="GO:0046872">
    <property type="term" value="F:metal ion binding"/>
    <property type="evidence" value="ECO:0007669"/>
    <property type="project" value="UniProtKB-KW"/>
</dbReference>
<dbReference type="PANTHER" id="PTHR14359">
    <property type="entry name" value="HOMO-OLIGOMERIC FLAVIN CONTAINING CYS DECARBOXYLASE FAMILY"/>
    <property type="match status" value="1"/>
</dbReference>
<evidence type="ECO:0000259" key="6">
    <source>
        <dbReference type="Pfam" id="PF04127"/>
    </source>
</evidence>
<keyword evidence="3 4" id="KW-0436">Ligase</keyword>
<sequence length="397" mass="42976">MLKNKNIILGVCGSIAAYKSAILVRLLVKAGANVKVILTADAANFITPLTLATLSKNPVYTRYFEEETGVWSNHVELALWADYILIAPASANTLAKMANGSCDNLLTAVYLSAKCPVLFAPAMDLDMWKHESTQHNIQQLQDFGNILIAPNSGELASGLVGAGRLAEPEEIVEFLEATIKKDLPLLNINVLITAGPTFEAIDPVRFIGNRSSGKMGFAIADRMYNLGANVTLVAGPTHEVCSTGINRINVMSAEDMHQACIANFQEALITIMSAAVADYTPVHVAKQKIKKSDTDLSIALKRTTDILADLGSKKRPGQLLIGFALETENEEENAVSKLKRKHLDLIVLNSLNDPGAGFQGDTNKITIFNQQLQKKTFDTKSKAEVAIDICQEILGLL</sequence>
<dbReference type="HAMAP" id="MF_02225">
    <property type="entry name" value="CoaBC"/>
    <property type="match status" value="1"/>
</dbReference>
<keyword evidence="8" id="KW-1185">Reference proteome</keyword>
<dbReference type="InterPro" id="IPR036551">
    <property type="entry name" value="Flavin_trans-like"/>
</dbReference>
<dbReference type="Proteomes" id="UP000295499">
    <property type="component" value="Unassembled WGS sequence"/>
</dbReference>
<feature type="region of interest" description="Phosphopantothenate--cysteine ligase" evidence="3">
    <location>
        <begin position="190"/>
        <end position="397"/>
    </location>
</feature>
<dbReference type="GO" id="GO:0004632">
    <property type="term" value="F:phosphopantothenate--cysteine ligase activity"/>
    <property type="evidence" value="ECO:0007669"/>
    <property type="project" value="UniProtKB-UniRule"/>
</dbReference>
<feature type="binding site" evidence="3">
    <location>
        <position position="323"/>
    </location>
    <ligand>
        <name>CTP</name>
        <dbReference type="ChEBI" id="CHEBI:37563"/>
    </ligand>
</feature>
<evidence type="ECO:0000256" key="2">
    <source>
        <dbReference type="ARBA" id="ARBA00023239"/>
    </source>
</evidence>
<comment type="pathway">
    <text evidence="3 4">Cofactor biosynthesis; coenzyme A biosynthesis; CoA from (R)-pantothenate: step 2/5.</text>
</comment>
<dbReference type="GO" id="GO:0015937">
    <property type="term" value="P:coenzyme A biosynthetic process"/>
    <property type="evidence" value="ECO:0007669"/>
    <property type="project" value="UniProtKB-UniRule"/>
</dbReference>
<dbReference type="SUPFAM" id="SSF52507">
    <property type="entry name" value="Homo-oligomeric flavin-containing Cys decarboxylases, HFCD"/>
    <property type="match status" value="1"/>
</dbReference>
<dbReference type="GO" id="GO:0015941">
    <property type="term" value="P:pantothenate catabolic process"/>
    <property type="evidence" value="ECO:0007669"/>
    <property type="project" value="InterPro"/>
</dbReference>
<evidence type="ECO:0000256" key="1">
    <source>
        <dbReference type="ARBA" id="ARBA00022793"/>
    </source>
</evidence>
<keyword evidence="3" id="KW-0479">Metal-binding</keyword>
<feature type="region of interest" description="Phosphopantothenoylcysteine decarboxylase" evidence="3">
    <location>
        <begin position="1"/>
        <end position="189"/>
    </location>
</feature>
<keyword evidence="3" id="KW-0511">Multifunctional enzyme</keyword>
<proteinExistence type="inferred from homology"/>
<comment type="catalytic activity">
    <reaction evidence="3 4">
        <text>N-[(R)-4-phosphopantothenoyl]-L-cysteine + H(+) = (R)-4'-phosphopantetheine + CO2</text>
        <dbReference type="Rhea" id="RHEA:16793"/>
        <dbReference type="ChEBI" id="CHEBI:15378"/>
        <dbReference type="ChEBI" id="CHEBI:16526"/>
        <dbReference type="ChEBI" id="CHEBI:59458"/>
        <dbReference type="ChEBI" id="CHEBI:61723"/>
        <dbReference type="EC" id="4.1.1.36"/>
    </reaction>
</comment>
<feature type="domain" description="Flavoprotein" evidence="5">
    <location>
        <begin position="5"/>
        <end position="175"/>
    </location>
</feature>
<evidence type="ECO:0000256" key="3">
    <source>
        <dbReference type="HAMAP-Rule" id="MF_02225"/>
    </source>
</evidence>
<dbReference type="InterPro" id="IPR003382">
    <property type="entry name" value="Flavoprotein"/>
</dbReference>
<comment type="catalytic activity">
    <reaction evidence="3 4">
        <text>(R)-4'-phosphopantothenate + L-cysteine + CTP = N-[(R)-4-phosphopantothenoyl]-L-cysteine + CMP + diphosphate + H(+)</text>
        <dbReference type="Rhea" id="RHEA:19397"/>
        <dbReference type="ChEBI" id="CHEBI:10986"/>
        <dbReference type="ChEBI" id="CHEBI:15378"/>
        <dbReference type="ChEBI" id="CHEBI:33019"/>
        <dbReference type="ChEBI" id="CHEBI:35235"/>
        <dbReference type="ChEBI" id="CHEBI:37563"/>
        <dbReference type="ChEBI" id="CHEBI:59458"/>
        <dbReference type="ChEBI" id="CHEBI:60377"/>
        <dbReference type="EC" id="6.3.2.5"/>
    </reaction>
</comment>
<dbReference type="Gene3D" id="3.40.50.10300">
    <property type="entry name" value="CoaB-like"/>
    <property type="match status" value="1"/>
</dbReference>
<dbReference type="InterPro" id="IPR005252">
    <property type="entry name" value="CoaBC"/>
</dbReference>
<evidence type="ECO:0000313" key="7">
    <source>
        <dbReference type="EMBL" id="TDO22084.1"/>
    </source>
</evidence>
<feature type="domain" description="DNA/pantothenate metabolism flavoprotein C-terminal" evidence="6">
    <location>
        <begin position="188"/>
        <end position="394"/>
    </location>
</feature>
<dbReference type="Pfam" id="PF04127">
    <property type="entry name" value="DFP"/>
    <property type="match status" value="1"/>
</dbReference>
<keyword evidence="2 3" id="KW-0456">Lyase</keyword>
<comment type="function">
    <text evidence="4">Catalyzes two steps in the biosynthesis of coenzyme A. In the first step cysteine is conjugated to 4'-phosphopantothenate to form 4-phosphopantothenoylcysteine, in the latter compound is decarboxylated to form 4'-phosphopantotheine.</text>
</comment>
<gene>
    <name evidence="3" type="primary">coaBC</name>
    <name evidence="7" type="ORF">CLV32_3198</name>
</gene>
<evidence type="ECO:0000256" key="4">
    <source>
        <dbReference type="RuleBase" id="RU364078"/>
    </source>
</evidence>
<organism evidence="7 8">
    <name type="scientific">Pedobacter duraquae</name>
    <dbReference type="NCBI Taxonomy" id="425511"/>
    <lineage>
        <taxon>Bacteria</taxon>
        <taxon>Pseudomonadati</taxon>
        <taxon>Bacteroidota</taxon>
        <taxon>Sphingobacteriia</taxon>
        <taxon>Sphingobacteriales</taxon>
        <taxon>Sphingobacteriaceae</taxon>
        <taxon>Pedobacter</taxon>
    </lineage>
</organism>
<keyword evidence="1 3" id="KW-0210">Decarboxylase</keyword>
<name>A0A4R6IJ97_9SPHI</name>
<comment type="caution">
    <text evidence="3">Lacks conserved residue(s) required for the propagation of feature annotation.</text>
</comment>
<dbReference type="PANTHER" id="PTHR14359:SF6">
    <property type="entry name" value="PHOSPHOPANTOTHENOYLCYSTEINE DECARBOXYLASE"/>
    <property type="match status" value="1"/>
</dbReference>
<dbReference type="EC" id="4.1.1.36" evidence="3"/>
<dbReference type="InterPro" id="IPR007085">
    <property type="entry name" value="DNA/pantothenate-metab_flavo_C"/>
</dbReference>
<feature type="binding site" evidence="3">
    <location>
        <position position="288"/>
    </location>
    <ligand>
        <name>CTP</name>
        <dbReference type="ChEBI" id="CHEBI:37563"/>
    </ligand>
</feature>
<dbReference type="SUPFAM" id="SSF102645">
    <property type="entry name" value="CoaB-like"/>
    <property type="match status" value="1"/>
</dbReference>
<dbReference type="AlphaFoldDB" id="A0A4R6IJ97"/>